<sequence>MRYRNLVPMTRYVRGSGLCPWSPTVALHALLNSGLDAALMCLDSLRLSNCARNPHDSQRRSKLLKFLAWNFLFESLQKDMCFYFVSCAQAVCKGCALFWDLEFSVERHAVTLLSRS</sequence>
<gene>
    <name evidence="1" type="ORF">M9H77_30402</name>
</gene>
<dbReference type="Proteomes" id="UP001060085">
    <property type="component" value="Linkage Group LG07"/>
</dbReference>
<name>A0ACB9ZX51_CATRO</name>
<protein>
    <submittedName>
        <fullName evidence="1">Uncharacterized protein</fullName>
    </submittedName>
</protein>
<accession>A0ACB9ZX51</accession>
<keyword evidence="2" id="KW-1185">Reference proteome</keyword>
<comment type="caution">
    <text evidence="1">The sequence shown here is derived from an EMBL/GenBank/DDBJ whole genome shotgun (WGS) entry which is preliminary data.</text>
</comment>
<evidence type="ECO:0000313" key="1">
    <source>
        <dbReference type="EMBL" id="KAI5653215.1"/>
    </source>
</evidence>
<organism evidence="1 2">
    <name type="scientific">Catharanthus roseus</name>
    <name type="common">Madagascar periwinkle</name>
    <name type="synonym">Vinca rosea</name>
    <dbReference type="NCBI Taxonomy" id="4058"/>
    <lineage>
        <taxon>Eukaryota</taxon>
        <taxon>Viridiplantae</taxon>
        <taxon>Streptophyta</taxon>
        <taxon>Embryophyta</taxon>
        <taxon>Tracheophyta</taxon>
        <taxon>Spermatophyta</taxon>
        <taxon>Magnoliopsida</taxon>
        <taxon>eudicotyledons</taxon>
        <taxon>Gunneridae</taxon>
        <taxon>Pentapetalae</taxon>
        <taxon>asterids</taxon>
        <taxon>lamiids</taxon>
        <taxon>Gentianales</taxon>
        <taxon>Apocynaceae</taxon>
        <taxon>Rauvolfioideae</taxon>
        <taxon>Vinceae</taxon>
        <taxon>Catharanthinae</taxon>
        <taxon>Catharanthus</taxon>
    </lineage>
</organism>
<dbReference type="EMBL" id="CM044707">
    <property type="protein sequence ID" value="KAI5653215.1"/>
    <property type="molecule type" value="Genomic_DNA"/>
</dbReference>
<reference evidence="2" key="1">
    <citation type="journal article" date="2023" name="Nat. Plants">
        <title>Single-cell RNA sequencing provides a high-resolution roadmap for understanding the multicellular compartmentation of specialized metabolism.</title>
        <authorList>
            <person name="Sun S."/>
            <person name="Shen X."/>
            <person name="Li Y."/>
            <person name="Li Y."/>
            <person name="Wang S."/>
            <person name="Li R."/>
            <person name="Zhang H."/>
            <person name="Shen G."/>
            <person name="Guo B."/>
            <person name="Wei J."/>
            <person name="Xu J."/>
            <person name="St-Pierre B."/>
            <person name="Chen S."/>
            <person name="Sun C."/>
        </authorList>
    </citation>
    <scope>NUCLEOTIDE SEQUENCE [LARGE SCALE GENOMIC DNA]</scope>
</reference>
<proteinExistence type="predicted"/>
<evidence type="ECO:0000313" key="2">
    <source>
        <dbReference type="Proteomes" id="UP001060085"/>
    </source>
</evidence>